<dbReference type="Pfam" id="PF12804">
    <property type="entry name" value="NTP_transf_3"/>
    <property type="match status" value="1"/>
</dbReference>
<dbReference type="Proteomes" id="UP001162891">
    <property type="component" value="Chromosome"/>
</dbReference>
<organism evidence="2 3">
    <name type="scientific">Anaeromyxobacter oryzae</name>
    <dbReference type="NCBI Taxonomy" id="2918170"/>
    <lineage>
        <taxon>Bacteria</taxon>
        <taxon>Pseudomonadati</taxon>
        <taxon>Myxococcota</taxon>
        <taxon>Myxococcia</taxon>
        <taxon>Myxococcales</taxon>
        <taxon>Cystobacterineae</taxon>
        <taxon>Anaeromyxobacteraceae</taxon>
        <taxon>Anaeromyxobacter</taxon>
    </lineage>
</organism>
<dbReference type="InterPro" id="IPR029044">
    <property type="entry name" value="Nucleotide-diphossugar_trans"/>
</dbReference>
<protein>
    <recommendedName>
        <fullName evidence="1">MobA-like NTP transferase domain-containing protein</fullName>
    </recommendedName>
</protein>
<keyword evidence="3" id="KW-1185">Reference proteome</keyword>
<reference evidence="3" key="1">
    <citation type="journal article" date="2022" name="Int. J. Syst. Evol. Microbiol.">
        <title>Anaeromyxobacter oryzae sp. nov., Anaeromyxobacter diazotrophicus sp. nov. and Anaeromyxobacter paludicola sp. nov., isolated from paddy soils.</title>
        <authorList>
            <person name="Itoh H."/>
            <person name="Xu Z."/>
            <person name="Mise K."/>
            <person name="Masuda Y."/>
            <person name="Ushijima N."/>
            <person name="Hayakawa C."/>
            <person name="Shiratori Y."/>
            <person name="Senoo K."/>
        </authorList>
    </citation>
    <scope>NUCLEOTIDE SEQUENCE [LARGE SCALE GENOMIC DNA]</scope>
    <source>
        <strain evidence="3">Red232</strain>
    </source>
</reference>
<evidence type="ECO:0000313" key="3">
    <source>
        <dbReference type="Proteomes" id="UP001162891"/>
    </source>
</evidence>
<dbReference type="PANTHER" id="PTHR43777">
    <property type="entry name" value="MOLYBDENUM COFACTOR CYTIDYLYLTRANSFERASE"/>
    <property type="match status" value="1"/>
</dbReference>
<dbReference type="InterPro" id="IPR025877">
    <property type="entry name" value="MobA-like_NTP_Trfase"/>
</dbReference>
<evidence type="ECO:0000259" key="1">
    <source>
        <dbReference type="Pfam" id="PF12804"/>
    </source>
</evidence>
<dbReference type="RefSeq" id="WP_248360604.1">
    <property type="nucleotide sequence ID" value="NZ_AP025591.1"/>
</dbReference>
<proteinExistence type="predicted"/>
<dbReference type="SUPFAM" id="SSF53448">
    <property type="entry name" value="Nucleotide-diphospho-sugar transferases"/>
    <property type="match status" value="1"/>
</dbReference>
<sequence>MPPERTGSIAAVVLAAGSSARMGRNKLLLSLGGESVLRRAVRRASEAGLDPVLVVLGHDAGRATAELAGLACRPVVNPEWSLGKSASVRAGIAAVPPEAIAAIVMLADMPLVTAEMLAELARTYRRGAARAVASRYGDVHAPPILYDRTLFDELVATKGDHCGKHVVKHHGAEAAVVTWPPAALADLDVPADYERIRAAELEGR</sequence>
<feature type="domain" description="MobA-like NTP transferase" evidence="1">
    <location>
        <begin position="11"/>
        <end position="170"/>
    </location>
</feature>
<gene>
    <name evidence="2" type="ORF">AMOR_19200</name>
</gene>
<dbReference type="PANTHER" id="PTHR43777:SF1">
    <property type="entry name" value="MOLYBDENUM COFACTOR CYTIDYLYLTRANSFERASE"/>
    <property type="match status" value="1"/>
</dbReference>
<evidence type="ECO:0000313" key="2">
    <source>
        <dbReference type="EMBL" id="BDG02924.1"/>
    </source>
</evidence>
<dbReference type="CDD" id="cd04182">
    <property type="entry name" value="GT_2_like_f"/>
    <property type="match status" value="1"/>
</dbReference>
<dbReference type="Gene3D" id="3.90.550.10">
    <property type="entry name" value="Spore Coat Polysaccharide Biosynthesis Protein SpsA, Chain A"/>
    <property type="match status" value="1"/>
</dbReference>
<name>A0ABM7WTY7_9BACT</name>
<dbReference type="EMBL" id="AP025591">
    <property type="protein sequence ID" value="BDG02924.1"/>
    <property type="molecule type" value="Genomic_DNA"/>
</dbReference>
<accession>A0ABM7WTY7</accession>